<dbReference type="AlphaFoldDB" id="Q7CTF6"/>
<gene>
    <name evidence="1" type="ordered locus">Atu3836</name>
</gene>
<dbReference type="EnsemblBacteria" id="AAK89573">
    <property type="protein sequence ID" value="AAK89573"/>
    <property type="gene ID" value="Atu3836"/>
</dbReference>
<proteinExistence type="predicted"/>
<dbReference type="BioCyc" id="AGRO:ATU3836-MONOMER"/>
<dbReference type="RefSeq" id="WP_010973361.1">
    <property type="nucleotide sequence ID" value="NC_003063.2"/>
</dbReference>
<organism evidence="1 2">
    <name type="scientific">Agrobacterium fabrum (strain C58 / ATCC 33970)</name>
    <name type="common">Agrobacterium tumefaciens (strain C58)</name>
    <dbReference type="NCBI Taxonomy" id="176299"/>
    <lineage>
        <taxon>Bacteria</taxon>
        <taxon>Pseudomonadati</taxon>
        <taxon>Pseudomonadota</taxon>
        <taxon>Alphaproteobacteria</taxon>
        <taxon>Hyphomicrobiales</taxon>
        <taxon>Rhizobiaceae</taxon>
        <taxon>Rhizobium/Agrobacterium group</taxon>
        <taxon>Agrobacterium</taxon>
        <taxon>Agrobacterium tumefaciens complex</taxon>
    </lineage>
</organism>
<dbReference type="STRING" id="176299.Atu3836"/>
<dbReference type="KEGG" id="atu:Atu3836"/>
<reference evidence="1 2" key="2">
    <citation type="journal article" date="2001" name="Science">
        <title>Genome sequence of the plant pathogen and biotechnology agent Agrobacterium tumefaciens C58.</title>
        <authorList>
            <person name="Goodner B."/>
            <person name="Hinkle G."/>
            <person name="Gattung S."/>
            <person name="Miller N."/>
            <person name="Blanchard M."/>
            <person name="Qurollo B."/>
            <person name="Goldman B.S."/>
            <person name="Cao Y."/>
            <person name="Askenazi M."/>
            <person name="Halling C."/>
            <person name="Mullin L."/>
            <person name="Houmiel K."/>
            <person name="Gordon J."/>
            <person name="Vaudin M."/>
            <person name="Iartchouk O."/>
            <person name="Epp A."/>
            <person name="Liu F."/>
            <person name="Wollam C."/>
            <person name="Allinger M."/>
            <person name="Doughty D."/>
            <person name="Scott C."/>
            <person name="Lappas C."/>
            <person name="Markelz B."/>
            <person name="Flanagan C."/>
            <person name="Crowell C."/>
            <person name="Gurson J."/>
            <person name="Lomo C."/>
            <person name="Sear C."/>
            <person name="Strub G."/>
            <person name="Cielo C."/>
            <person name="Slater S."/>
        </authorList>
    </citation>
    <scope>NUCLEOTIDE SEQUENCE [LARGE SCALE GENOMIC DNA]</scope>
    <source>
        <strain evidence="2">C58 / ATCC 33970</strain>
    </source>
</reference>
<protein>
    <submittedName>
        <fullName evidence="1">Uncharacterized protein</fullName>
    </submittedName>
</protein>
<dbReference type="HOGENOM" id="CLU_1553455_0_0_5"/>
<dbReference type="eggNOG" id="ENOG50344QP">
    <property type="taxonomic scope" value="Bacteria"/>
</dbReference>
<keyword evidence="2" id="KW-1185">Reference proteome</keyword>
<accession>Q7CTF6</accession>
<dbReference type="Proteomes" id="UP000000813">
    <property type="component" value="Chromosome linear"/>
</dbReference>
<dbReference type="GeneID" id="1135710"/>
<sequence>MKKSHSEDWQKPVGPEYAVDEPEFMAEFGRAMAAWGSIEHALSGVYALVLEARQPHYARASFHSVISFRDRLGMVDVAVRLATTCFPGSLWENLEAEWARLRDTASKASKRRNTLAHMHVWLSPKFGTFGWKDITRIPELPIDYEGRRAKAVTIDKMRDYRKSFDNCARRIISFENELSVAMDDPMRDVGAS</sequence>
<name>Q7CTF6_AGRFC</name>
<reference evidence="1 2" key="1">
    <citation type="journal article" date="2001" name="Science">
        <title>The genome of the natural genetic engineer Agrobacterium tumefaciens C58.</title>
        <authorList>
            <person name="Wood D.W."/>
            <person name="Setubal J.C."/>
            <person name="Kaul R."/>
            <person name="Monks D.E."/>
            <person name="Kitajima J.P."/>
            <person name="Okura V.K."/>
            <person name="Zhou Y."/>
            <person name="Chen L."/>
            <person name="Wood G.E."/>
            <person name="Almeida N.F.Jr."/>
            <person name="Woo L."/>
            <person name="Chen Y."/>
            <person name="Paulsen I.T."/>
            <person name="Eisen J.A."/>
            <person name="Karp P.D."/>
            <person name="Bovee D.Sr."/>
            <person name="Chapman P."/>
            <person name="Clendenning J."/>
            <person name="Deatherage G."/>
            <person name="Gillet W."/>
            <person name="Grant C."/>
            <person name="Kutyavin T."/>
            <person name="Levy R."/>
            <person name="Li M.J."/>
            <person name="McClelland E."/>
            <person name="Palmieri A."/>
            <person name="Raymond C."/>
            <person name="Rouse G."/>
            <person name="Saenphimmachak C."/>
            <person name="Wu Z."/>
            <person name="Romero P."/>
            <person name="Gordon D."/>
            <person name="Zhang S."/>
            <person name="Yoo H."/>
            <person name="Tao Y."/>
            <person name="Biddle P."/>
            <person name="Jung M."/>
            <person name="Krespan W."/>
            <person name="Perry M."/>
            <person name="Gordon-Kamm B."/>
            <person name="Liao L."/>
            <person name="Kim S."/>
            <person name="Hendrick C."/>
            <person name="Zhao Z.Y."/>
            <person name="Dolan M."/>
            <person name="Chumley F."/>
            <person name="Tingey S.V."/>
            <person name="Tomb J.F."/>
            <person name="Gordon M.P."/>
            <person name="Olson M.V."/>
            <person name="Nester E.W."/>
        </authorList>
    </citation>
    <scope>NUCLEOTIDE SEQUENCE [LARGE SCALE GENOMIC DNA]</scope>
    <source>
        <strain evidence="2">C58 / ATCC 33970</strain>
    </source>
</reference>
<evidence type="ECO:0000313" key="2">
    <source>
        <dbReference type="Proteomes" id="UP000000813"/>
    </source>
</evidence>
<dbReference type="EMBL" id="AE007870">
    <property type="protein sequence ID" value="AAK89573.2"/>
    <property type="molecule type" value="Genomic_DNA"/>
</dbReference>
<evidence type="ECO:0000313" key="1">
    <source>
        <dbReference type="EMBL" id="AAK89573.2"/>
    </source>
</evidence>
<dbReference type="OrthoDB" id="8453788at2"/>